<feature type="transmembrane region" description="Helical" evidence="1">
    <location>
        <begin position="12"/>
        <end position="32"/>
    </location>
</feature>
<dbReference type="Proteomes" id="UP001597286">
    <property type="component" value="Unassembled WGS sequence"/>
</dbReference>
<keyword evidence="1" id="KW-1133">Transmembrane helix</keyword>
<feature type="transmembrane region" description="Helical" evidence="1">
    <location>
        <begin position="62"/>
        <end position="86"/>
    </location>
</feature>
<sequence>MPVDVVTAFQLLCGVAVLGIVNMIATLVAVYADRATFVDQLLADIAVQDPSLEVGRDTVETVVIAGLGVTALLGLGVTALYLLFVFKMRAGRNWARMLVTMIGALMVVFALPSLFGLVGGGGAAIVSGAAGILQAVLSVGAIVLLHRAESNRYFLPAFKVPGE</sequence>
<feature type="transmembrane region" description="Helical" evidence="1">
    <location>
        <begin position="124"/>
        <end position="145"/>
    </location>
</feature>
<accession>A0ABW4PA76</accession>
<evidence type="ECO:0000313" key="2">
    <source>
        <dbReference type="EMBL" id="MFD1815043.1"/>
    </source>
</evidence>
<comment type="caution">
    <text evidence="2">The sequence shown here is derived from an EMBL/GenBank/DDBJ whole genome shotgun (WGS) entry which is preliminary data.</text>
</comment>
<feature type="transmembrane region" description="Helical" evidence="1">
    <location>
        <begin position="98"/>
        <end position="118"/>
    </location>
</feature>
<evidence type="ECO:0008006" key="4">
    <source>
        <dbReference type="Google" id="ProtNLM"/>
    </source>
</evidence>
<evidence type="ECO:0000313" key="3">
    <source>
        <dbReference type="Proteomes" id="UP001597286"/>
    </source>
</evidence>
<proteinExistence type="predicted"/>
<keyword evidence="3" id="KW-1185">Reference proteome</keyword>
<reference evidence="3" key="1">
    <citation type="journal article" date="2019" name="Int. J. Syst. Evol. Microbiol.">
        <title>The Global Catalogue of Microorganisms (GCM) 10K type strain sequencing project: providing services to taxonomists for standard genome sequencing and annotation.</title>
        <authorList>
            <consortium name="The Broad Institute Genomics Platform"/>
            <consortium name="The Broad Institute Genome Sequencing Center for Infectious Disease"/>
            <person name="Wu L."/>
            <person name="Ma J."/>
        </authorList>
    </citation>
    <scope>NUCLEOTIDE SEQUENCE [LARGE SCALE GENOMIC DNA]</scope>
    <source>
        <strain evidence="3">DT72</strain>
    </source>
</reference>
<keyword evidence="1" id="KW-0812">Transmembrane</keyword>
<evidence type="ECO:0000256" key="1">
    <source>
        <dbReference type="SAM" id="Phobius"/>
    </source>
</evidence>
<dbReference type="EMBL" id="JBHUFB010000020">
    <property type="protein sequence ID" value="MFD1815043.1"/>
    <property type="molecule type" value="Genomic_DNA"/>
</dbReference>
<keyword evidence="1" id="KW-0472">Membrane</keyword>
<name>A0ABW4PA76_9NOCA</name>
<organism evidence="2 3">
    <name type="scientific">Rhodococcus gannanensis</name>
    <dbReference type="NCBI Taxonomy" id="1960308"/>
    <lineage>
        <taxon>Bacteria</taxon>
        <taxon>Bacillati</taxon>
        <taxon>Actinomycetota</taxon>
        <taxon>Actinomycetes</taxon>
        <taxon>Mycobacteriales</taxon>
        <taxon>Nocardiaceae</taxon>
        <taxon>Rhodococcus</taxon>
    </lineage>
</organism>
<gene>
    <name evidence="2" type="ORF">ACFSJG_22725</name>
</gene>
<protein>
    <recommendedName>
        <fullName evidence="4">Integral membrane protein</fullName>
    </recommendedName>
</protein>